<dbReference type="InterPro" id="IPR028082">
    <property type="entry name" value="Peripla_BP_I"/>
</dbReference>
<dbReference type="SUPFAM" id="SSF47413">
    <property type="entry name" value="lambda repressor-like DNA-binding domains"/>
    <property type="match status" value="1"/>
</dbReference>
<keyword evidence="4" id="KW-0804">Transcription</keyword>
<dbReference type="InterPro" id="IPR010982">
    <property type="entry name" value="Lambda_DNA-bd_dom_sf"/>
</dbReference>
<dbReference type="PRINTS" id="PR00036">
    <property type="entry name" value="HTHLACI"/>
</dbReference>
<dbReference type="PROSITE" id="PS50943">
    <property type="entry name" value="HTH_CROC1"/>
    <property type="match status" value="1"/>
</dbReference>
<dbReference type="Gene3D" id="3.40.50.2300">
    <property type="match status" value="2"/>
</dbReference>
<accession>A0ABU1IPQ6</accession>
<dbReference type="CDD" id="cd06267">
    <property type="entry name" value="PBP1_LacI_sugar_binding-like"/>
    <property type="match status" value="1"/>
</dbReference>
<protein>
    <submittedName>
        <fullName evidence="8">LacI family transcriptional regulator</fullName>
    </submittedName>
</protein>
<dbReference type="EMBL" id="JAVDQG010000006">
    <property type="protein sequence ID" value="MDR6226753.1"/>
    <property type="molecule type" value="Genomic_DNA"/>
</dbReference>
<dbReference type="Pfam" id="PF13377">
    <property type="entry name" value="Peripla_BP_3"/>
    <property type="match status" value="1"/>
</dbReference>
<comment type="caution">
    <text evidence="8">The sequence shown here is derived from an EMBL/GenBank/DDBJ whole genome shotgun (WGS) entry which is preliminary data.</text>
</comment>
<dbReference type="Pfam" id="PF00356">
    <property type="entry name" value="LacI"/>
    <property type="match status" value="1"/>
</dbReference>
<evidence type="ECO:0000256" key="2">
    <source>
        <dbReference type="ARBA" id="ARBA00023015"/>
    </source>
</evidence>
<keyword evidence="2" id="KW-0805">Transcription regulation</keyword>
<name>A0ABU1IPQ6_9BACL</name>
<dbReference type="PROSITE" id="PS00356">
    <property type="entry name" value="HTH_LACI_1"/>
    <property type="match status" value="1"/>
</dbReference>
<dbReference type="PANTHER" id="PTHR30146:SF148">
    <property type="entry name" value="HTH-TYPE TRANSCRIPTIONAL REPRESSOR PURR-RELATED"/>
    <property type="match status" value="1"/>
</dbReference>
<organism evidence="8 9">
    <name type="scientific">Desmospora profundinema</name>
    <dbReference type="NCBI Taxonomy" id="1571184"/>
    <lineage>
        <taxon>Bacteria</taxon>
        <taxon>Bacillati</taxon>
        <taxon>Bacillota</taxon>
        <taxon>Bacilli</taxon>
        <taxon>Bacillales</taxon>
        <taxon>Thermoactinomycetaceae</taxon>
        <taxon>Desmospora</taxon>
    </lineage>
</organism>
<evidence type="ECO:0000256" key="4">
    <source>
        <dbReference type="ARBA" id="ARBA00023163"/>
    </source>
</evidence>
<evidence type="ECO:0000259" key="5">
    <source>
        <dbReference type="PROSITE" id="PS50932"/>
    </source>
</evidence>
<evidence type="ECO:0000256" key="3">
    <source>
        <dbReference type="ARBA" id="ARBA00023125"/>
    </source>
</evidence>
<evidence type="ECO:0000313" key="8">
    <source>
        <dbReference type="EMBL" id="MDR6226753.1"/>
    </source>
</evidence>
<keyword evidence="1" id="KW-0678">Repressor</keyword>
<dbReference type="Proteomes" id="UP001185012">
    <property type="component" value="Unassembled WGS sequence"/>
</dbReference>
<keyword evidence="9" id="KW-1185">Reference proteome</keyword>
<dbReference type="PANTHER" id="PTHR30146">
    <property type="entry name" value="LACI-RELATED TRANSCRIPTIONAL REPRESSOR"/>
    <property type="match status" value="1"/>
</dbReference>
<dbReference type="PROSITE" id="PS50932">
    <property type="entry name" value="HTH_LACI_2"/>
    <property type="match status" value="1"/>
</dbReference>
<sequence length="352" mass="38925">MKYTIKDIAKMAGVSPSTVSKILNNYHDIGEDTKKAVLEVMEKTGYRPSYSAKALATKKSNIIGVIYAGKINADFNHPFFVDVINAFKKNIGEFGYDLLFFSNEKFASSKGDYLSRCRHYQIDGCIIINGDDIEASIDELDHSEIPCIGVDLPLSGKTSGYVTTDNYQVSAKVVEHFYLLGCREIAYIAGNPKSVVSNLRTEGLERAMQKFGIPFREEWVVHGDYFEESGYEAMKKLLSHGEVPQALFAASDLMALGAIRAIKEEGLRIPEDIAVVGCDDIDAARLVDPPLSTVKQDKEKIGKLAAYMLRDLMDKRTDSCSILVEPELIVRQSCGAKSRDGSNRVPVRQTGP</sequence>
<dbReference type="PROSITE" id="PS51063">
    <property type="entry name" value="HTH_CRP_2"/>
    <property type="match status" value="1"/>
</dbReference>
<reference evidence="8 9" key="1">
    <citation type="submission" date="2023-07" db="EMBL/GenBank/DDBJ databases">
        <title>Genomic Encyclopedia of Type Strains, Phase IV (KMG-IV): sequencing the most valuable type-strain genomes for metagenomic binning, comparative biology and taxonomic classification.</title>
        <authorList>
            <person name="Goeker M."/>
        </authorList>
    </citation>
    <scope>NUCLEOTIDE SEQUENCE [LARGE SCALE GENOMIC DNA]</scope>
    <source>
        <strain evidence="8 9">DSM 45903</strain>
    </source>
</reference>
<feature type="domain" description="HTH crp-type" evidence="7">
    <location>
        <begin position="1"/>
        <end position="44"/>
    </location>
</feature>
<proteinExistence type="predicted"/>
<dbReference type="SMART" id="SM00354">
    <property type="entry name" value="HTH_LACI"/>
    <property type="match status" value="1"/>
</dbReference>
<dbReference type="SUPFAM" id="SSF53822">
    <property type="entry name" value="Periplasmic binding protein-like I"/>
    <property type="match status" value="1"/>
</dbReference>
<dbReference type="CDD" id="cd01392">
    <property type="entry name" value="HTH_LacI"/>
    <property type="match status" value="1"/>
</dbReference>
<dbReference type="Gene3D" id="1.10.260.40">
    <property type="entry name" value="lambda repressor-like DNA-binding domains"/>
    <property type="match status" value="1"/>
</dbReference>
<evidence type="ECO:0000259" key="7">
    <source>
        <dbReference type="PROSITE" id="PS51063"/>
    </source>
</evidence>
<dbReference type="InterPro" id="IPR046335">
    <property type="entry name" value="LacI/GalR-like_sensor"/>
</dbReference>
<dbReference type="InterPro" id="IPR012318">
    <property type="entry name" value="HTH_CRP"/>
</dbReference>
<dbReference type="InterPro" id="IPR001387">
    <property type="entry name" value="Cro/C1-type_HTH"/>
</dbReference>
<keyword evidence="3" id="KW-0238">DNA-binding</keyword>
<dbReference type="InterPro" id="IPR000843">
    <property type="entry name" value="HTH_LacI"/>
</dbReference>
<feature type="domain" description="HTH lacI-type" evidence="5">
    <location>
        <begin position="3"/>
        <end position="57"/>
    </location>
</feature>
<evidence type="ECO:0000313" key="9">
    <source>
        <dbReference type="Proteomes" id="UP001185012"/>
    </source>
</evidence>
<gene>
    <name evidence="8" type="ORF">JOE21_002763</name>
</gene>
<evidence type="ECO:0000259" key="6">
    <source>
        <dbReference type="PROSITE" id="PS50943"/>
    </source>
</evidence>
<evidence type="ECO:0000256" key="1">
    <source>
        <dbReference type="ARBA" id="ARBA00022491"/>
    </source>
</evidence>
<feature type="domain" description="HTH cro/C1-type" evidence="6">
    <location>
        <begin position="2"/>
        <end position="47"/>
    </location>
</feature>